<dbReference type="GO" id="GO:0046690">
    <property type="term" value="P:response to tellurium ion"/>
    <property type="evidence" value="ECO:0007669"/>
    <property type="project" value="UniProtKB-KW"/>
</dbReference>
<dbReference type="RefSeq" id="WP_114120232.1">
    <property type="nucleotide sequence ID" value="NZ_JPWA01000001.1"/>
</dbReference>
<dbReference type="Gene3D" id="2.60.60.30">
    <property type="entry name" value="sav2460 like domains"/>
    <property type="match status" value="1"/>
</dbReference>
<keyword evidence="1" id="KW-0778">Tellurium resistance</keyword>
<sequence>MAVKLNKGEGISLRKEAPNLNEVTIGLGWDEPSQNGVQVQADLDASVFLLGGSGKCRTEDDFVFYGNLTNKSRTVVHHGDNRTGAGDGDDEKIDIKLTQIDTAIERLPIVVSIHDQHGTDLTFGQVRNAFIRLVDKNTDTEIARFDLTSDGLHETAMIFGELYRRDGDWRFKAVGQGINGGLAALVVSYGLTVEN</sequence>
<feature type="domain" description="TerD" evidence="2">
    <location>
        <begin position="1"/>
        <end position="189"/>
    </location>
</feature>
<protein>
    <submittedName>
        <fullName evidence="3">Chemical-damaging agent resistance protein C</fullName>
    </submittedName>
</protein>
<dbReference type="EMBL" id="JPWA01000001">
    <property type="protein sequence ID" value="RCK07712.1"/>
    <property type="molecule type" value="Genomic_DNA"/>
</dbReference>
<gene>
    <name evidence="3" type="ORF">TH5_01185</name>
</gene>
<evidence type="ECO:0000259" key="2">
    <source>
        <dbReference type="Pfam" id="PF02342"/>
    </source>
</evidence>
<dbReference type="Pfam" id="PF02342">
    <property type="entry name" value="TerD"/>
    <property type="match status" value="1"/>
</dbReference>
<name>A0A367UKQ6_9PROT</name>
<reference evidence="3 4" key="1">
    <citation type="submission" date="2014-07" db="EMBL/GenBank/DDBJ databases">
        <title>Draft genome sequence of Thalassospira xianhensis P-4 (MCCC 1A02616).</title>
        <authorList>
            <person name="Lai Q."/>
            <person name="Shao Z."/>
        </authorList>
    </citation>
    <scope>NUCLEOTIDE SEQUENCE [LARGE SCALE GENOMIC DNA]</scope>
    <source>
        <strain evidence="3 4">MCCC 1A02616</strain>
    </source>
</reference>
<accession>A0A367UKQ6</accession>
<dbReference type="AlphaFoldDB" id="A0A367UKQ6"/>
<dbReference type="CDD" id="cd06974">
    <property type="entry name" value="TerD_like"/>
    <property type="match status" value="1"/>
</dbReference>
<dbReference type="InterPro" id="IPR003325">
    <property type="entry name" value="TerD"/>
</dbReference>
<evidence type="ECO:0000313" key="3">
    <source>
        <dbReference type="EMBL" id="RCK07712.1"/>
    </source>
</evidence>
<evidence type="ECO:0000313" key="4">
    <source>
        <dbReference type="Proteomes" id="UP000252419"/>
    </source>
</evidence>
<evidence type="ECO:0000256" key="1">
    <source>
        <dbReference type="ARBA" id="ARBA00022686"/>
    </source>
</evidence>
<dbReference type="PANTHER" id="PTHR32097:SF17">
    <property type="entry name" value="CAMP-BINDING PROTEIN 1-RELATED"/>
    <property type="match status" value="1"/>
</dbReference>
<dbReference type="InterPro" id="IPR051324">
    <property type="entry name" value="Stress/Tellurium_Resist"/>
</dbReference>
<dbReference type="PANTHER" id="PTHR32097">
    <property type="entry name" value="CAMP-BINDING PROTEIN 1-RELATED"/>
    <property type="match status" value="1"/>
</dbReference>
<organism evidence="3 4">
    <name type="scientific">Thalassospira xianhensis MCCC 1A02616</name>
    <dbReference type="NCBI Taxonomy" id="1177929"/>
    <lineage>
        <taxon>Bacteria</taxon>
        <taxon>Pseudomonadati</taxon>
        <taxon>Pseudomonadota</taxon>
        <taxon>Alphaproteobacteria</taxon>
        <taxon>Rhodospirillales</taxon>
        <taxon>Thalassospiraceae</taxon>
        <taxon>Thalassospira</taxon>
    </lineage>
</organism>
<dbReference type="Proteomes" id="UP000252419">
    <property type="component" value="Unassembled WGS sequence"/>
</dbReference>
<comment type="caution">
    <text evidence="3">The sequence shown here is derived from an EMBL/GenBank/DDBJ whole genome shotgun (WGS) entry which is preliminary data.</text>
</comment>
<keyword evidence="4" id="KW-1185">Reference proteome</keyword>
<proteinExistence type="predicted"/>